<evidence type="ECO:0000313" key="3">
    <source>
        <dbReference type="Proteomes" id="UP000184330"/>
    </source>
</evidence>
<dbReference type="AlphaFoldDB" id="A0A1L7XXL3"/>
<keyword evidence="3" id="KW-1185">Reference proteome</keyword>
<dbReference type="NCBIfam" id="NF041278">
    <property type="entry name" value="CmcJ_NvfI_EfuI"/>
    <property type="match status" value="1"/>
</dbReference>
<comment type="similarity">
    <text evidence="1">Belongs to the asaB hydroxylase/desaturase family.</text>
</comment>
<dbReference type="Proteomes" id="UP000184330">
    <property type="component" value="Unassembled WGS sequence"/>
</dbReference>
<dbReference type="InterPro" id="IPR044053">
    <property type="entry name" value="AsaB-like"/>
</dbReference>
<sequence length="304" mass="35117">MARDEVASLRYLQWDDTFNNVKPYTLYMDVPQGFPPQNYKVDWENPETIHDVRGQEHEYSLDDNGFAYYKHHFELDGHDRETLERDYLPQVEAFLMKTVPNATEVKIYTWRLRSSDSVIRNKLPGGVINLSDPSHHLAPATAVHVDQSVGGAINRVYNHMGDRAETLLRSRVQLIKSEQFPKRRSEGILTDVDSVWRPVRFPIEDYPLAVADGSTVNPDDLVAADYVRTTYQGENLLPLYNKNCRWHYLSDQTPDDILLFKSYDSREQSKAKCCPHVSFRPTQVPDMPKPRESIEVKAIVFSSE</sequence>
<evidence type="ECO:0000256" key="1">
    <source>
        <dbReference type="ARBA" id="ARBA00023604"/>
    </source>
</evidence>
<reference evidence="2 3" key="1">
    <citation type="submission" date="2016-03" db="EMBL/GenBank/DDBJ databases">
        <authorList>
            <person name="Ploux O."/>
        </authorList>
    </citation>
    <scope>NUCLEOTIDE SEQUENCE [LARGE SCALE GENOMIC DNA]</scope>
    <source>
        <strain evidence="2 3">UAMH 11012</strain>
    </source>
</reference>
<evidence type="ECO:0000313" key="2">
    <source>
        <dbReference type="EMBL" id="CZR69803.1"/>
    </source>
</evidence>
<dbReference type="EMBL" id="FJOG01000081">
    <property type="protein sequence ID" value="CZR69803.1"/>
    <property type="molecule type" value="Genomic_DNA"/>
</dbReference>
<dbReference type="OrthoDB" id="412788at2759"/>
<gene>
    <name evidence="2" type="ORF">PAC_19703</name>
</gene>
<proteinExistence type="inferred from homology"/>
<organism evidence="2 3">
    <name type="scientific">Phialocephala subalpina</name>
    <dbReference type="NCBI Taxonomy" id="576137"/>
    <lineage>
        <taxon>Eukaryota</taxon>
        <taxon>Fungi</taxon>
        <taxon>Dikarya</taxon>
        <taxon>Ascomycota</taxon>
        <taxon>Pezizomycotina</taxon>
        <taxon>Leotiomycetes</taxon>
        <taxon>Helotiales</taxon>
        <taxon>Mollisiaceae</taxon>
        <taxon>Phialocephala</taxon>
        <taxon>Phialocephala fortinii species complex</taxon>
    </lineage>
</organism>
<dbReference type="PANTHER" id="PTHR34598">
    <property type="entry name" value="BLL6449 PROTEIN"/>
    <property type="match status" value="1"/>
</dbReference>
<dbReference type="GO" id="GO:0016491">
    <property type="term" value="F:oxidoreductase activity"/>
    <property type="evidence" value="ECO:0007669"/>
    <property type="project" value="InterPro"/>
</dbReference>
<dbReference type="PANTHER" id="PTHR34598:SF3">
    <property type="entry name" value="OXIDOREDUCTASE AN1597"/>
    <property type="match status" value="1"/>
</dbReference>
<protein>
    <submittedName>
        <fullName evidence="2">Related to 7alpha-cephem-methoxylase chain</fullName>
    </submittedName>
</protein>
<accession>A0A1L7XXL3</accession>
<name>A0A1L7XXL3_9HELO</name>
<dbReference type="STRING" id="576137.A0A1L7XXL3"/>